<proteinExistence type="predicted"/>
<evidence type="ECO:0000313" key="3">
    <source>
        <dbReference type="EMBL" id="NLK31748.1"/>
    </source>
</evidence>
<keyword evidence="4" id="KW-1185">Reference proteome</keyword>
<dbReference type="GeneID" id="53689270"/>
<dbReference type="EMBL" id="JAAYQL010000014">
    <property type="protein sequence ID" value="NLK31748.1"/>
    <property type="molecule type" value="Genomic_DNA"/>
</dbReference>
<dbReference type="Proteomes" id="UP000585579">
    <property type="component" value="Unassembled WGS sequence"/>
</dbReference>
<evidence type="ECO:0000313" key="5">
    <source>
        <dbReference type="Proteomes" id="UP000585579"/>
    </source>
</evidence>
<evidence type="ECO:0000259" key="1">
    <source>
        <dbReference type="Pfam" id="PF00881"/>
    </source>
</evidence>
<dbReference type="GO" id="GO:0016491">
    <property type="term" value="F:oxidoreductase activity"/>
    <property type="evidence" value="ECO:0007669"/>
    <property type="project" value="InterPro"/>
</dbReference>
<dbReference type="CDD" id="cd02142">
    <property type="entry name" value="McbC_SagB-like_oxidoreductase"/>
    <property type="match status" value="1"/>
</dbReference>
<protein>
    <submittedName>
        <fullName evidence="2">SagB/ThcOx family dehydrogenase</fullName>
    </submittedName>
</protein>
<accession>A0A660HV95</accession>
<sequence>MGINLGNQSPGDLPMKLRLPGPEASGISQIEELIAKRRSVRKYKDKKLSESVISRLLWAAQGISSETGLRTSPSAGALYPLEVHLIIGEGGELEPGVYRYVPEDHTLVLEISGDIREKLSKAALSQPMIKNAPVSIVISAVYARITSRYGNRGLRYTHMEAGHAAQNVYLLGVELGIGTCAIGAFKDEEVRSVLKLPTNQEPLYILPLGYV</sequence>
<dbReference type="InterPro" id="IPR020051">
    <property type="entry name" value="SagB-type_dehydrogenase"/>
</dbReference>
<dbReference type="InterPro" id="IPR000415">
    <property type="entry name" value="Nitroreductase-like"/>
</dbReference>
<dbReference type="PANTHER" id="PTHR43745">
    <property type="entry name" value="NITROREDUCTASE MJ1384-RELATED"/>
    <property type="match status" value="1"/>
</dbReference>
<organism evidence="2 4">
    <name type="scientific">Methanosarcina flavescens</name>
    <dbReference type="NCBI Taxonomy" id="1715806"/>
    <lineage>
        <taxon>Archaea</taxon>
        <taxon>Methanobacteriati</taxon>
        <taxon>Methanobacteriota</taxon>
        <taxon>Stenosarchaea group</taxon>
        <taxon>Methanomicrobia</taxon>
        <taxon>Methanosarcinales</taxon>
        <taxon>Methanosarcinaceae</taxon>
        <taxon>Methanosarcina</taxon>
    </lineage>
</organism>
<feature type="domain" description="Nitroreductase" evidence="1">
    <location>
        <begin position="34"/>
        <end position="210"/>
    </location>
</feature>
<dbReference type="KEGG" id="mfz:AOB57_014170"/>
<dbReference type="Proteomes" id="UP000053087">
    <property type="component" value="Chromosome"/>
</dbReference>
<dbReference type="InterPro" id="IPR052544">
    <property type="entry name" value="Bacteriocin_Proc_Enz"/>
</dbReference>
<evidence type="ECO:0000313" key="2">
    <source>
        <dbReference type="EMBL" id="AYK16182.1"/>
    </source>
</evidence>
<dbReference type="PANTHER" id="PTHR43745:SF2">
    <property type="entry name" value="NITROREDUCTASE MJ1384-RELATED"/>
    <property type="match status" value="1"/>
</dbReference>
<gene>
    <name evidence="2" type="ORF">AOB57_014170</name>
    <name evidence="3" type="ORF">GX302_02580</name>
</gene>
<dbReference type="RefSeq" id="WP_082384109.1">
    <property type="nucleotide sequence ID" value="NZ_CP032683.1"/>
</dbReference>
<reference evidence="2 4" key="1">
    <citation type="journal article" date="2016" name="Int. J. Syst. Evol. Microbiol.">
        <title>Methanosarcina flavescens sp. nov., a methanogenic archaeon isolated from a full-scale anaerobic digester.</title>
        <authorList>
            <person name="Kern T."/>
            <person name="Fischer M.A."/>
            <person name="Deppenmeier U."/>
            <person name="Schmitz R.A."/>
            <person name="Rother M."/>
        </authorList>
    </citation>
    <scope>NUCLEOTIDE SEQUENCE [LARGE SCALE GENOMIC DNA]</scope>
    <source>
        <strain evidence="2 4">E03.2</strain>
    </source>
</reference>
<dbReference type="AlphaFoldDB" id="A0A660HV95"/>
<reference evidence="2" key="2">
    <citation type="submission" date="2018-10" db="EMBL/GenBank/DDBJ databases">
        <authorList>
            <person name="Fischer M.A."/>
            <person name="Kern T."/>
            <person name="Deppenmeier U."/>
            <person name="Schmitz R.A."/>
            <person name="Rother M."/>
        </authorList>
    </citation>
    <scope>NUCLEOTIDE SEQUENCE</scope>
    <source>
        <strain evidence="2">E03.2</strain>
    </source>
</reference>
<dbReference type="InterPro" id="IPR029479">
    <property type="entry name" value="Nitroreductase"/>
</dbReference>
<name>A0A660HV95_9EURY</name>
<evidence type="ECO:0000313" key="4">
    <source>
        <dbReference type="Proteomes" id="UP000053087"/>
    </source>
</evidence>
<dbReference type="OrthoDB" id="10206at2157"/>
<dbReference type="Gene3D" id="3.40.109.10">
    <property type="entry name" value="NADH Oxidase"/>
    <property type="match status" value="1"/>
</dbReference>
<reference evidence="3 5" key="3">
    <citation type="journal article" date="2020" name="Biotechnol. Biofuels">
        <title>New insights from the biogas microbiome by comprehensive genome-resolved metagenomics of nearly 1600 species originating from multiple anaerobic digesters.</title>
        <authorList>
            <person name="Campanaro S."/>
            <person name="Treu L."/>
            <person name="Rodriguez-R L.M."/>
            <person name="Kovalovszki A."/>
            <person name="Ziels R.M."/>
            <person name="Maus I."/>
            <person name="Zhu X."/>
            <person name="Kougias P.G."/>
            <person name="Basile A."/>
            <person name="Luo G."/>
            <person name="Schluter A."/>
            <person name="Konstantinidis K.T."/>
            <person name="Angelidaki I."/>
        </authorList>
    </citation>
    <scope>NUCLEOTIDE SEQUENCE [LARGE SCALE GENOMIC DNA]</scope>
    <source>
        <strain evidence="3">AS22ysBPME_46</strain>
    </source>
</reference>
<dbReference type="SUPFAM" id="SSF55469">
    <property type="entry name" value="FMN-dependent nitroreductase-like"/>
    <property type="match status" value="1"/>
</dbReference>
<dbReference type="Pfam" id="PF00881">
    <property type="entry name" value="Nitroreductase"/>
    <property type="match status" value="1"/>
</dbReference>
<dbReference type="EMBL" id="CP032683">
    <property type="protein sequence ID" value="AYK16182.1"/>
    <property type="molecule type" value="Genomic_DNA"/>
</dbReference>
<dbReference type="NCBIfam" id="TIGR03605">
    <property type="entry name" value="antibiot_sagB"/>
    <property type="match status" value="1"/>
</dbReference>